<dbReference type="GO" id="GO:0015074">
    <property type="term" value="P:DNA integration"/>
    <property type="evidence" value="ECO:0007669"/>
    <property type="project" value="UniProtKB-KW"/>
</dbReference>
<dbReference type="Gene3D" id="3.40.50.1390">
    <property type="entry name" value="Resolvase, N-terminal catalytic domain"/>
    <property type="match status" value="1"/>
</dbReference>
<dbReference type="EMBL" id="BJYG01000101">
    <property type="protein sequence ID" value="GEN65366.1"/>
    <property type="molecule type" value="Genomic_DNA"/>
</dbReference>
<dbReference type="SUPFAM" id="SSF46689">
    <property type="entry name" value="Homeodomain-like"/>
    <property type="match status" value="1"/>
</dbReference>
<evidence type="ECO:0000259" key="8">
    <source>
        <dbReference type="PROSITE" id="PS51736"/>
    </source>
</evidence>
<dbReference type="GO" id="GO:0000150">
    <property type="term" value="F:DNA strand exchange activity"/>
    <property type="evidence" value="ECO:0007669"/>
    <property type="project" value="UniProtKB-KW"/>
</dbReference>
<dbReference type="SUPFAM" id="SSF53041">
    <property type="entry name" value="Resolvase-like"/>
    <property type="match status" value="1"/>
</dbReference>
<keyword evidence="5" id="KW-0233">DNA recombination</keyword>
<proteinExistence type="inferred from homology"/>
<evidence type="ECO:0000256" key="2">
    <source>
        <dbReference type="ARBA" id="ARBA00022908"/>
    </source>
</evidence>
<evidence type="ECO:0000256" key="6">
    <source>
        <dbReference type="PIRSR" id="PIRSR606118-50"/>
    </source>
</evidence>
<dbReference type="PANTHER" id="PTHR30461">
    <property type="entry name" value="DNA-INVERTASE FROM LAMBDOID PROPHAGE"/>
    <property type="match status" value="1"/>
</dbReference>
<dbReference type="InterPro" id="IPR050639">
    <property type="entry name" value="SSR_resolvase"/>
</dbReference>
<evidence type="ECO:0000256" key="4">
    <source>
        <dbReference type="ARBA" id="ARBA00023125"/>
    </source>
</evidence>
<sequence>MWTDIVDPEWSFTQCPQNGRLGDGAMGGILGYARVSTGDQDVAGQRMRLEEAGTIRVFTDVMSGKSMERPGLDELLEYARKGDTLAVVRLDRLGRSLGELLTTVTMLRSRGIALLSLEEKIDTSSAAGELIFHVFGAIAHFERRLISERTRDGTAAARAKGRLPGRQPLDSDKVSAALKLIAASVSPAEAARQLGIGRSTVYREMKRLGVARPTPSAVS</sequence>
<evidence type="ECO:0000256" key="7">
    <source>
        <dbReference type="PROSITE-ProRule" id="PRU10137"/>
    </source>
</evidence>
<evidence type="ECO:0000313" key="9">
    <source>
        <dbReference type="EMBL" id="GEN65366.1"/>
    </source>
</evidence>
<name>A0A511XR45_9PROT</name>
<organism evidence="9 10">
    <name type="scientific">Acetobacter oeni</name>
    <dbReference type="NCBI Taxonomy" id="304077"/>
    <lineage>
        <taxon>Bacteria</taxon>
        <taxon>Pseudomonadati</taxon>
        <taxon>Pseudomonadota</taxon>
        <taxon>Alphaproteobacteria</taxon>
        <taxon>Acetobacterales</taxon>
        <taxon>Acetobacteraceae</taxon>
        <taxon>Acetobacter</taxon>
    </lineage>
</organism>
<dbReference type="PANTHER" id="PTHR30461:SF2">
    <property type="entry name" value="SERINE RECOMBINASE PINE-RELATED"/>
    <property type="match status" value="1"/>
</dbReference>
<dbReference type="CDD" id="cd00569">
    <property type="entry name" value="HTH_Hin_like"/>
    <property type="match status" value="1"/>
</dbReference>
<dbReference type="InterPro" id="IPR006118">
    <property type="entry name" value="Recombinase_CS"/>
</dbReference>
<dbReference type="SMART" id="SM00857">
    <property type="entry name" value="Resolvase"/>
    <property type="match status" value="1"/>
</dbReference>
<accession>A0A511XR45</accession>
<dbReference type="Gene3D" id="1.10.10.60">
    <property type="entry name" value="Homeodomain-like"/>
    <property type="match status" value="1"/>
</dbReference>
<comment type="caution">
    <text evidence="9">The sequence shown here is derived from an EMBL/GenBank/DDBJ whole genome shotgun (WGS) entry which is preliminary data.</text>
</comment>
<gene>
    <name evidence="9" type="ORF">AOE01nite_35900</name>
</gene>
<dbReference type="InterPro" id="IPR009057">
    <property type="entry name" value="Homeodomain-like_sf"/>
</dbReference>
<evidence type="ECO:0000313" key="10">
    <source>
        <dbReference type="Proteomes" id="UP000321746"/>
    </source>
</evidence>
<keyword evidence="3" id="KW-0230">DNA invertase</keyword>
<dbReference type="GO" id="GO:0003677">
    <property type="term" value="F:DNA binding"/>
    <property type="evidence" value="ECO:0007669"/>
    <property type="project" value="UniProtKB-KW"/>
</dbReference>
<dbReference type="Pfam" id="PF00239">
    <property type="entry name" value="Resolvase"/>
    <property type="match status" value="1"/>
</dbReference>
<dbReference type="FunFam" id="3.40.50.1390:FF:000001">
    <property type="entry name" value="DNA recombinase"/>
    <property type="match status" value="1"/>
</dbReference>
<evidence type="ECO:0000256" key="3">
    <source>
        <dbReference type="ARBA" id="ARBA00023100"/>
    </source>
</evidence>
<keyword evidence="10" id="KW-1185">Reference proteome</keyword>
<comment type="similarity">
    <text evidence="1">Belongs to the site-specific recombinase resolvase family.</text>
</comment>
<evidence type="ECO:0000256" key="1">
    <source>
        <dbReference type="ARBA" id="ARBA00009913"/>
    </source>
</evidence>
<keyword evidence="2" id="KW-0229">DNA integration</keyword>
<dbReference type="CDD" id="cd03768">
    <property type="entry name" value="SR_ResInv"/>
    <property type="match status" value="1"/>
</dbReference>
<dbReference type="PROSITE" id="PS00397">
    <property type="entry name" value="RECOMBINASES_1"/>
    <property type="match status" value="1"/>
</dbReference>
<reference evidence="9 10" key="1">
    <citation type="submission" date="2019-07" db="EMBL/GenBank/DDBJ databases">
        <title>Whole genome shotgun sequence of Acetobacter oeni NBRC 105207.</title>
        <authorList>
            <person name="Hosoyama A."/>
            <person name="Uohara A."/>
            <person name="Ohji S."/>
            <person name="Ichikawa N."/>
        </authorList>
    </citation>
    <scope>NUCLEOTIDE SEQUENCE [LARGE SCALE GENOMIC DNA]</scope>
    <source>
        <strain evidence="9 10">NBRC 105207</strain>
    </source>
</reference>
<dbReference type="Proteomes" id="UP000321746">
    <property type="component" value="Unassembled WGS sequence"/>
</dbReference>
<feature type="active site" description="O-(5'-phospho-DNA)-serine intermediate" evidence="6 7">
    <location>
        <position position="36"/>
    </location>
</feature>
<protein>
    <submittedName>
        <fullName evidence="9">Invertase</fullName>
    </submittedName>
</protein>
<dbReference type="InterPro" id="IPR006119">
    <property type="entry name" value="Resolv_N"/>
</dbReference>
<dbReference type="Pfam" id="PF13384">
    <property type="entry name" value="HTH_23"/>
    <property type="match status" value="1"/>
</dbReference>
<feature type="domain" description="Resolvase/invertase-type recombinase catalytic" evidence="8">
    <location>
        <begin position="28"/>
        <end position="161"/>
    </location>
</feature>
<dbReference type="PROSITE" id="PS51736">
    <property type="entry name" value="RECOMBINASES_3"/>
    <property type="match status" value="1"/>
</dbReference>
<keyword evidence="4" id="KW-0238">DNA-binding</keyword>
<dbReference type="InterPro" id="IPR036162">
    <property type="entry name" value="Resolvase-like_N_sf"/>
</dbReference>
<dbReference type="AlphaFoldDB" id="A0A511XR45"/>
<evidence type="ECO:0000256" key="5">
    <source>
        <dbReference type="ARBA" id="ARBA00023172"/>
    </source>
</evidence>